<sequence length="87" mass="9429">MNQQPTYSFDIWEALIRILKYAIEAVVVAIAAYILPEQKLKLSEVWMIALTAACLFSLFDLLSPSIAAGARQGVGLGAGFRLIGFGP</sequence>
<reference evidence="2" key="1">
    <citation type="journal article" date="2020" name="Nature">
        <title>Giant virus diversity and host interactions through global metagenomics.</title>
        <authorList>
            <person name="Schulz F."/>
            <person name="Roux S."/>
            <person name="Paez-Espino D."/>
            <person name="Jungbluth S."/>
            <person name="Walsh D.A."/>
            <person name="Denef V.J."/>
            <person name="McMahon K.D."/>
            <person name="Konstantinidis K.T."/>
            <person name="Eloe-Fadrosh E.A."/>
            <person name="Kyrpides N.C."/>
            <person name="Woyke T."/>
        </authorList>
    </citation>
    <scope>NUCLEOTIDE SEQUENCE</scope>
    <source>
        <strain evidence="2">GVMAG-M-3300009151-35</strain>
    </source>
</reference>
<keyword evidence="1" id="KW-0472">Membrane</keyword>
<accession>A0A6C0ETP7</accession>
<dbReference type="EMBL" id="MN738905">
    <property type="protein sequence ID" value="QHT30655.1"/>
    <property type="molecule type" value="Genomic_DNA"/>
</dbReference>
<evidence type="ECO:0000256" key="1">
    <source>
        <dbReference type="SAM" id="Phobius"/>
    </source>
</evidence>
<evidence type="ECO:0000313" key="2">
    <source>
        <dbReference type="EMBL" id="QHT30655.1"/>
    </source>
</evidence>
<feature type="transmembrane region" description="Helical" evidence="1">
    <location>
        <begin position="14"/>
        <end position="35"/>
    </location>
</feature>
<name>A0A6C0ETP7_9ZZZZ</name>
<organism evidence="2">
    <name type="scientific">viral metagenome</name>
    <dbReference type="NCBI Taxonomy" id="1070528"/>
    <lineage>
        <taxon>unclassified sequences</taxon>
        <taxon>metagenomes</taxon>
        <taxon>organismal metagenomes</taxon>
    </lineage>
</organism>
<keyword evidence="1" id="KW-0812">Transmembrane</keyword>
<dbReference type="AlphaFoldDB" id="A0A6C0ETP7"/>
<keyword evidence="1" id="KW-1133">Transmembrane helix</keyword>
<feature type="transmembrane region" description="Helical" evidence="1">
    <location>
        <begin position="47"/>
        <end position="67"/>
    </location>
</feature>
<proteinExistence type="predicted"/>
<protein>
    <submittedName>
        <fullName evidence="2">Uncharacterized protein</fullName>
    </submittedName>
</protein>